<reference evidence="1" key="1">
    <citation type="submission" date="2024-09" db="EMBL/GenBank/DDBJ databases">
        <title>Black Yeasts Isolated from many extreme environments.</title>
        <authorList>
            <person name="Coleine C."/>
            <person name="Stajich J.E."/>
            <person name="Selbmann L."/>
        </authorList>
    </citation>
    <scope>NUCLEOTIDE SEQUENCE</scope>
    <source>
        <strain evidence="1">CCFEE 5737</strain>
    </source>
</reference>
<keyword evidence="2" id="KW-1185">Reference proteome</keyword>
<accession>A0ACC3D694</accession>
<dbReference type="EMBL" id="JAWDJW010007274">
    <property type="protein sequence ID" value="KAK3062479.1"/>
    <property type="molecule type" value="Genomic_DNA"/>
</dbReference>
<dbReference type="Proteomes" id="UP001186974">
    <property type="component" value="Unassembled WGS sequence"/>
</dbReference>
<protein>
    <submittedName>
        <fullName evidence="1">Uncharacterized protein</fullName>
    </submittedName>
</protein>
<comment type="caution">
    <text evidence="1">The sequence shown here is derived from an EMBL/GenBank/DDBJ whole genome shotgun (WGS) entry which is preliminary data.</text>
</comment>
<name>A0ACC3D694_9PEZI</name>
<sequence length="72" mass="7995">MADDSRVLVTEQVLANLPTRMNAMMDIAMTGVSGKERNEEGFRGLAEMAGLRMVKVKRREKNDVGVMKLVKA</sequence>
<evidence type="ECO:0000313" key="1">
    <source>
        <dbReference type="EMBL" id="KAK3062479.1"/>
    </source>
</evidence>
<organism evidence="1 2">
    <name type="scientific">Coniosporium uncinatum</name>
    <dbReference type="NCBI Taxonomy" id="93489"/>
    <lineage>
        <taxon>Eukaryota</taxon>
        <taxon>Fungi</taxon>
        <taxon>Dikarya</taxon>
        <taxon>Ascomycota</taxon>
        <taxon>Pezizomycotina</taxon>
        <taxon>Dothideomycetes</taxon>
        <taxon>Dothideomycetes incertae sedis</taxon>
        <taxon>Coniosporium</taxon>
    </lineage>
</organism>
<proteinExistence type="predicted"/>
<gene>
    <name evidence="1" type="ORF">LTS18_003982</name>
</gene>
<evidence type="ECO:0000313" key="2">
    <source>
        <dbReference type="Proteomes" id="UP001186974"/>
    </source>
</evidence>